<reference evidence="2" key="1">
    <citation type="journal article" date="2019" name="Int. J. Syst. Evol. Microbiol.">
        <title>The Global Catalogue of Microorganisms (GCM) 10K type strain sequencing project: providing services to taxonomists for standard genome sequencing and annotation.</title>
        <authorList>
            <consortium name="The Broad Institute Genomics Platform"/>
            <consortium name="The Broad Institute Genome Sequencing Center for Infectious Disease"/>
            <person name="Wu L."/>
            <person name="Ma J."/>
        </authorList>
    </citation>
    <scope>NUCLEOTIDE SEQUENCE [LARGE SCALE GENOMIC DNA]</scope>
    <source>
        <strain evidence="2">JCM 16902</strain>
    </source>
</reference>
<name>A0ABP7A9K4_9ACTN</name>
<dbReference type="RefSeq" id="WP_231488933.1">
    <property type="nucleotide sequence ID" value="NZ_BAAAZO010000010.1"/>
</dbReference>
<evidence type="ECO:0008006" key="3">
    <source>
        <dbReference type="Google" id="ProtNLM"/>
    </source>
</evidence>
<protein>
    <recommendedName>
        <fullName evidence="3">Aminoacyl-transfer RNA synthetases class-II family profile domain-containing protein</fullName>
    </recommendedName>
</protein>
<dbReference type="InterPro" id="IPR045864">
    <property type="entry name" value="aa-tRNA-synth_II/BPL/LPL"/>
</dbReference>
<gene>
    <name evidence="1" type="ORF">GCM10022223_51100</name>
</gene>
<dbReference type="SUPFAM" id="SSF55681">
    <property type="entry name" value="Class II aaRS and biotin synthetases"/>
    <property type="match status" value="1"/>
</dbReference>
<dbReference type="EMBL" id="BAAAZO010000010">
    <property type="protein sequence ID" value="GAA3627584.1"/>
    <property type="molecule type" value="Genomic_DNA"/>
</dbReference>
<organism evidence="1 2">
    <name type="scientific">Kineosporia mesophila</name>
    <dbReference type="NCBI Taxonomy" id="566012"/>
    <lineage>
        <taxon>Bacteria</taxon>
        <taxon>Bacillati</taxon>
        <taxon>Actinomycetota</taxon>
        <taxon>Actinomycetes</taxon>
        <taxon>Kineosporiales</taxon>
        <taxon>Kineosporiaceae</taxon>
        <taxon>Kineosporia</taxon>
    </lineage>
</organism>
<sequence>MASETLLTGTGVTGDGRATLGPAAIGLLGRLDRTFAGWGLEAGAQEYRFPPLLTVGDLAKMDYFDNFPHLASPVSALNRTLMSDAGLAEGTVADGAVVASALVDAEYVLPSAACYGAYFDLADSAVEGGNRAITTVATCFRREDHYEGLRRLFGFTMREVILVGDRDTVLEHLGAFRTRIAAFLEQLGLPHHVDVATDPFFDPNGAKSQMQKLFPTKEEFLYDGTLAIASVNFHRNFFGDRYRIRLPDGSPAFTGCVAFGLERWISALGRQYPDLASVDQRLTTSGA</sequence>
<evidence type="ECO:0000313" key="1">
    <source>
        <dbReference type="EMBL" id="GAA3627584.1"/>
    </source>
</evidence>
<dbReference type="Proteomes" id="UP001501074">
    <property type="component" value="Unassembled WGS sequence"/>
</dbReference>
<evidence type="ECO:0000313" key="2">
    <source>
        <dbReference type="Proteomes" id="UP001501074"/>
    </source>
</evidence>
<keyword evidence="2" id="KW-1185">Reference proteome</keyword>
<accession>A0ABP7A9K4</accession>
<proteinExistence type="predicted"/>
<comment type="caution">
    <text evidence="1">The sequence shown here is derived from an EMBL/GenBank/DDBJ whole genome shotgun (WGS) entry which is preliminary data.</text>
</comment>
<dbReference type="Gene3D" id="3.30.930.10">
    <property type="entry name" value="Bira Bifunctional Protein, Domain 2"/>
    <property type="match status" value="1"/>
</dbReference>